<dbReference type="InterPro" id="IPR036595">
    <property type="entry name" value="A-macroglobulin_rcpt-bd_sf"/>
</dbReference>
<evidence type="ECO:0000256" key="17">
    <source>
        <dbReference type="SAM" id="MobiDB-lite"/>
    </source>
</evidence>
<evidence type="ECO:0000256" key="16">
    <source>
        <dbReference type="ARBA" id="ARBA00069665"/>
    </source>
</evidence>
<dbReference type="CDD" id="cd02897">
    <property type="entry name" value="A2M_2"/>
    <property type="match status" value="1"/>
</dbReference>
<feature type="region of interest" description="Disordered" evidence="17">
    <location>
        <begin position="1"/>
        <end position="139"/>
    </location>
</feature>
<evidence type="ECO:0000259" key="19">
    <source>
        <dbReference type="SMART" id="SM01359"/>
    </source>
</evidence>
<organism evidence="22 23">
    <name type="scientific">Octodon degus</name>
    <name type="common">Degu</name>
    <name type="synonym">Sciurus degus</name>
    <dbReference type="NCBI Taxonomy" id="10160"/>
    <lineage>
        <taxon>Eukaryota</taxon>
        <taxon>Metazoa</taxon>
        <taxon>Chordata</taxon>
        <taxon>Craniata</taxon>
        <taxon>Vertebrata</taxon>
        <taxon>Euteleostomi</taxon>
        <taxon>Mammalia</taxon>
        <taxon>Eutheria</taxon>
        <taxon>Euarchontoglires</taxon>
        <taxon>Glires</taxon>
        <taxon>Rodentia</taxon>
        <taxon>Hystricomorpha</taxon>
        <taxon>Octodontidae</taxon>
        <taxon>Octodon</taxon>
    </lineage>
</organism>
<dbReference type="Gene3D" id="2.60.40.1930">
    <property type="match status" value="2"/>
</dbReference>
<name>A0A6P6E262_OCTDE</name>
<evidence type="ECO:0000256" key="2">
    <source>
        <dbReference type="ARBA" id="ARBA00010952"/>
    </source>
</evidence>
<evidence type="ECO:0000313" key="23">
    <source>
        <dbReference type="RefSeq" id="XP_023566346.1"/>
    </source>
</evidence>
<dbReference type="RefSeq" id="XP_023566346.1">
    <property type="nucleotide sequence ID" value="XM_023710578.1"/>
</dbReference>
<dbReference type="FunFam" id="2.60.40.1930:FF:000001">
    <property type="entry name" value="CD109 isoform 3"/>
    <property type="match status" value="1"/>
</dbReference>
<dbReference type="Proteomes" id="UP000515203">
    <property type="component" value="Unplaced"/>
</dbReference>
<dbReference type="SMART" id="SM01360">
    <property type="entry name" value="A2M"/>
    <property type="match status" value="1"/>
</dbReference>
<evidence type="ECO:0000259" key="21">
    <source>
        <dbReference type="SMART" id="SM01361"/>
    </source>
</evidence>
<evidence type="ECO:0000256" key="14">
    <source>
        <dbReference type="ARBA" id="ARBA00056820"/>
    </source>
</evidence>
<protein>
    <recommendedName>
        <fullName evidence="16">CD109 antigen</fullName>
    </recommendedName>
</protein>
<keyword evidence="3" id="KW-1003">Cell membrane</keyword>
<keyword evidence="10" id="KW-1015">Disulfide bond</keyword>
<evidence type="ECO:0000256" key="10">
    <source>
        <dbReference type="ARBA" id="ARBA00023157"/>
    </source>
</evidence>
<keyword evidence="18" id="KW-1133">Transmembrane helix</keyword>
<dbReference type="Gene3D" id="1.50.10.20">
    <property type="match status" value="1"/>
</dbReference>
<keyword evidence="13" id="KW-0449">Lipoprotein</keyword>
<proteinExistence type="inferred from homology"/>
<dbReference type="Pfam" id="PF00207">
    <property type="entry name" value="A2M"/>
    <property type="match status" value="1"/>
</dbReference>
<reference evidence="23" key="1">
    <citation type="submission" date="2025-08" db="UniProtKB">
        <authorList>
            <consortium name="RefSeq"/>
        </authorList>
    </citation>
    <scope>IDENTIFICATION</scope>
</reference>
<dbReference type="Pfam" id="PF07703">
    <property type="entry name" value="A2M_BRD"/>
    <property type="match status" value="1"/>
</dbReference>
<dbReference type="Pfam" id="PF01835">
    <property type="entry name" value="MG2"/>
    <property type="match status" value="1"/>
</dbReference>
<evidence type="ECO:0000256" key="6">
    <source>
        <dbReference type="ARBA" id="ARBA00022729"/>
    </source>
</evidence>
<dbReference type="InterPro" id="IPR014756">
    <property type="entry name" value="Ig_E-set"/>
</dbReference>
<dbReference type="GeneID" id="101579476"/>
<sequence>MGFAKKQNKKGFKKMQRKRASSRGTPRPLLARAQDCRVEARPAGPSSGRGRPGSHRQGRRSAPAGRRRARAFRPVPPPPPARGARAGSLRPPPPGSDSRSAQVGCSALGRGSASSACPTPRGSEGPRLGCTVLAPPPQTSPWRAGTRRILRMHGCALRTALLLLGVGAAAAAVRPGRRTEGIFQTGSFKTLTLPSLPMSSADESYELRVTGRAEDELLFYNSTRLSFEMKRTSVLVQTDKALYQPGQEVKFRVILLFSDFRPYKASVDVFIKDPKSNLIQQWLSQQSNLGVISRTFQLSSHPILGEWSIEVQVDGQAYYQIFQVSEYVLPKFEVVLQTPLYCSLNSKNLNGTITAKYTYGKPVKGDVTLTFLPLSFWGAKKNITKTFKINGSANFSFNAEEMKKVMDFSDGYSEHMYLSTPGPVEILATVTESLTAISRNASSNVFFKQHDYIIEFFDYATVLKPSLNFTATVKVTRSDGSRLTQEERRNNVAIAVTQRNRTNFWSRWNSEDEGMETAHMANYTVPPDGTFKIEFPILDSSSQLQVKAYFLDSESSMEVHGTFTSPSRTYIQLRTRDENVKVGSPFELVVTGNKHLKEFSYMVVSRGQLVAVGKQNSTTFSLIPENSWAPKACIIVYYVENDGEIINDVLKIPVQLVFKNEIKLFWSKPKAEPSEKVSLRIAVTQPDSLVGIVAIDKSVNLLNASNDITMENVVHDLELYNTGYYLGMFMNSFTVFQECGIWVFTDANLVKDYIDGVYDTADYAERYMEENEGYLEGHDFASASGPRIRKHFPETWIWLDTHMGSKIYQEFEVTVPDSITSWVATAFVISEDLGLGLTAAPVELQAFQPFFIFLNLPYSVIRGEEFAVEVTIFNYLKDAAEVKVIIEESDRFDILTTSKEISATGHQQEVLVPSEDGATAVFPVRPTHLGEIPITVRAISPLASDAVTRRILVKAEGIEKSYSQAVLLDLTKKATTVETLGFSFPPDTVSGSERVQITAVGDVLGPSISGLASLIQMPYGCGEQNMINFAPNIYILDYLMKKKQLTSNIKEKALSFMRQGYQRELLYQRDDGSFSAFGNSDPSGSTWLSAFVLRCFLEADPYIDIDQNVLHKTYSWLKGHQKSSGEFWEPGRVIHSELQGGSKGPVMLTAYIVTSLLGYRKYQPNIDVRDSVNFLESEFSRGIFDNYTLALVTYALSSVGSPKAKEALVELNRRAEEEGGERFWVSPASTLSQGWQPRSLDIEVAAYALLSHFLQLQAPEGLPVMKWLSKQRNSLGGFASTQDTVVALKALSEFAVLMSTETTGVRVTVLGPSSPRPVKFLIDTQNRFLLQTAELAVGQPTAVNITANGFGFAICQLNVIYNVIDSGPTRRRRSAQNQEAFDLDVNAKDDRSDSSRMNLNVCTRFLGPERSGMALMEVNLLSGFTVPPDAVPLSETLRKVEQDHGKLSLYLDSVNETQFCVDIPAVRSFKVSNTQDASVSILDYYEPRRRAVRSYNSRAKLSSCDLCRDAQGACPCEAGAPGAHRHLTTQHQPSCRSTSGLILG</sequence>
<dbReference type="InterPro" id="IPR008930">
    <property type="entry name" value="Terpenoid_cyclase/PrenylTrfase"/>
</dbReference>
<feature type="domain" description="Alpha-2-macroglobulin bait region" evidence="19">
    <location>
        <begin position="571"/>
        <end position="702"/>
    </location>
</feature>
<dbReference type="SMART" id="SM01361">
    <property type="entry name" value="A2M_recep"/>
    <property type="match status" value="1"/>
</dbReference>
<dbReference type="GO" id="GO:0098552">
    <property type="term" value="C:side of membrane"/>
    <property type="evidence" value="ECO:0007669"/>
    <property type="project" value="UniProtKB-KW"/>
</dbReference>
<dbReference type="GO" id="GO:0004867">
    <property type="term" value="F:serine-type endopeptidase inhibitor activity"/>
    <property type="evidence" value="ECO:0007669"/>
    <property type="project" value="UniProtKB-KW"/>
</dbReference>
<keyword evidence="4" id="KW-0336">GPI-anchor</keyword>
<comment type="subunit">
    <text evidence="15">Heterodimer; disulfide-linked. Interacts with TGFB1 and TGFBR1. Forms a heteromeric complex with TGFBR1, TGFBR2 and TGFBR3 in a ligand-independent manner.</text>
</comment>
<dbReference type="InterPro" id="IPR001599">
    <property type="entry name" value="Macroglobln_a2"/>
</dbReference>
<dbReference type="InterPro" id="IPR041813">
    <property type="entry name" value="A2M_TED"/>
</dbReference>
<feature type="compositionally biased region" description="Basic residues" evidence="17">
    <location>
        <begin position="1"/>
        <end position="21"/>
    </location>
</feature>
<comment type="subcellular location">
    <subcellularLocation>
        <location evidence="1">Cell membrane</location>
        <topology evidence="1">Lipid-anchor</topology>
        <topology evidence="1">GPI-anchor</topology>
    </subcellularLocation>
</comment>
<dbReference type="InterPro" id="IPR047565">
    <property type="entry name" value="Alpha-macroglob_thiol-ester_cl"/>
</dbReference>
<dbReference type="InParanoid" id="A0A6P6E262"/>
<dbReference type="InterPro" id="IPR011626">
    <property type="entry name" value="Alpha-macroglobulin_TED"/>
</dbReference>
<keyword evidence="6" id="KW-0732">Signal</keyword>
<dbReference type="GO" id="GO:0005886">
    <property type="term" value="C:plasma membrane"/>
    <property type="evidence" value="ECO:0007669"/>
    <property type="project" value="UniProtKB-SubCell"/>
</dbReference>
<evidence type="ECO:0000256" key="11">
    <source>
        <dbReference type="ARBA" id="ARBA00023180"/>
    </source>
</evidence>
<dbReference type="FunFam" id="2.60.40.690:FF:000005">
    <property type="entry name" value="CD109 molecule"/>
    <property type="match status" value="1"/>
</dbReference>
<dbReference type="FunFam" id="2.60.40.10:FF:000155">
    <property type="entry name" value="complement C3 isoform X1"/>
    <property type="match status" value="1"/>
</dbReference>
<dbReference type="FunFam" id="1.50.10.20:FF:000001">
    <property type="entry name" value="CD109 isoform 1"/>
    <property type="match status" value="1"/>
</dbReference>
<keyword evidence="9 18" id="KW-0472">Membrane</keyword>
<feature type="domain" description="Alpha-2-macroglobulin" evidence="20">
    <location>
        <begin position="795"/>
        <end position="886"/>
    </location>
</feature>
<dbReference type="Pfam" id="PF17791">
    <property type="entry name" value="MG3"/>
    <property type="match status" value="1"/>
</dbReference>
<dbReference type="PANTHER" id="PTHR11412">
    <property type="entry name" value="MACROGLOBULIN / COMPLEMENT"/>
    <property type="match status" value="1"/>
</dbReference>
<evidence type="ECO:0000256" key="8">
    <source>
        <dbReference type="ARBA" id="ARBA00022966"/>
    </source>
</evidence>
<comment type="similarity">
    <text evidence="2">Belongs to the protease inhibitor I39 (alpha-2-macroglobulin) family.</text>
</comment>
<keyword evidence="8" id="KW-0882">Thioester bond</keyword>
<keyword evidence="18" id="KW-0812">Transmembrane</keyword>
<dbReference type="Gene3D" id="2.60.120.1540">
    <property type="match status" value="1"/>
</dbReference>
<dbReference type="Gene3D" id="2.60.40.10">
    <property type="entry name" value="Immunoglobulins"/>
    <property type="match status" value="2"/>
</dbReference>
<dbReference type="Pfam" id="PF07678">
    <property type="entry name" value="TED_complement"/>
    <property type="match status" value="1"/>
</dbReference>
<dbReference type="SUPFAM" id="SSF48239">
    <property type="entry name" value="Terpenoid cyclases/Protein prenyltransferases"/>
    <property type="match status" value="1"/>
</dbReference>
<gene>
    <name evidence="23" type="primary">Cd109</name>
</gene>
<dbReference type="InterPro" id="IPR009048">
    <property type="entry name" value="A-macroglobulin_rcpt-bd"/>
</dbReference>
<dbReference type="PROSITE" id="PS00477">
    <property type="entry name" value="ALPHA_2_MACROGLOBULIN"/>
    <property type="match status" value="1"/>
</dbReference>
<dbReference type="PANTHER" id="PTHR11412:SF136">
    <property type="entry name" value="CD109 ANTIGEN"/>
    <property type="match status" value="1"/>
</dbReference>
<dbReference type="Gene3D" id="6.20.50.160">
    <property type="match status" value="1"/>
</dbReference>
<dbReference type="CTD" id="135228"/>
<dbReference type="Gene3D" id="2.20.130.20">
    <property type="match status" value="1"/>
</dbReference>
<evidence type="ECO:0000256" key="15">
    <source>
        <dbReference type="ARBA" id="ARBA00063008"/>
    </source>
</evidence>
<dbReference type="InterPro" id="IPR002890">
    <property type="entry name" value="MG2"/>
</dbReference>
<feature type="compositionally biased region" description="Basic residues" evidence="17">
    <location>
        <begin position="52"/>
        <end position="71"/>
    </location>
</feature>
<dbReference type="SMART" id="SM01419">
    <property type="entry name" value="Thiol-ester_cl"/>
    <property type="match status" value="1"/>
</dbReference>
<dbReference type="InterPro" id="IPR041555">
    <property type="entry name" value="MG3"/>
</dbReference>
<evidence type="ECO:0000256" key="13">
    <source>
        <dbReference type="ARBA" id="ARBA00023288"/>
    </source>
</evidence>
<evidence type="ECO:0000313" key="22">
    <source>
        <dbReference type="Proteomes" id="UP000515203"/>
    </source>
</evidence>
<dbReference type="FunFam" id="2.60.40.1940:FF:000003">
    <property type="entry name" value="CD109 isoform 1"/>
    <property type="match status" value="1"/>
</dbReference>
<dbReference type="SUPFAM" id="SSF49410">
    <property type="entry name" value="Alpha-macroglobulin receptor domain"/>
    <property type="match status" value="1"/>
</dbReference>
<dbReference type="GO" id="GO:0005615">
    <property type="term" value="C:extracellular space"/>
    <property type="evidence" value="ECO:0007669"/>
    <property type="project" value="InterPro"/>
</dbReference>
<evidence type="ECO:0000256" key="3">
    <source>
        <dbReference type="ARBA" id="ARBA00022475"/>
    </source>
</evidence>
<evidence type="ECO:0000256" key="1">
    <source>
        <dbReference type="ARBA" id="ARBA00004609"/>
    </source>
</evidence>
<evidence type="ECO:0000256" key="9">
    <source>
        <dbReference type="ARBA" id="ARBA00023136"/>
    </source>
</evidence>
<accession>A0A6P6E262</accession>
<dbReference type="InterPro" id="IPR050473">
    <property type="entry name" value="A2M/Complement_sys"/>
</dbReference>
<evidence type="ECO:0000256" key="4">
    <source>
        <dbReference type="ARBA" id="ARBA00022622"/>
    </source>
</evidence>
<keyword evidence="12" id="KW-0082">Bait region</keyword>
<dbReference type="OrthoDB" id="9998011at2759"/>
<dbReference type="Gene3D" id="2.60.40.1940">
    <property type="match status" value="1"/>
</dbReference>
<evidence type="ECO:0000259" key="20">
    <source>
        <dbReference type="SMART" id="SM01360"/>
    </source>
</evidence>
<dbReference type="FunCoup" id="A0A6P6E262">
    <property type="interactions" value="578"/>
</dbReference>
<evidence type="ECO:0000256" key="7">
    <source>
        <dbReference type="ARBA" id="ARBA00022900"/>
    </source>
</evidence>
<keyword evidence="5" id="KW-0646">Protease inhibitor</keyword>
<evidence type="ECO:0000256" key="5">
    <source>
        <dbReference type="ARBA" id="ARBA00022690"/>
    </source>
</evidence>
<dbReference type="Gene3D" id="2.60.40.690">
    <property type="entry name" value="Alpha-macroglobulin, receptor-binding domain"/>
    <property type="match status" value="1"/>
</dbReference>
<feature type="transmembrane region" description="Helical" evidence="18">
    <location>
        <begin position="155"/>
        <end position="173"/>
    </location>
</feature>
<dbReference type="Pfam" id="PF07677">
    <property type="entry name" value="A2M_recep"/>
    <property type="match status" value="1"/>
</dbReference>
<evidence type="ECO:0000256" key="18">
    <source>
        <dbReference type="SAM" id="Phobius"/>
    </source>
</evidence>
<keyword evidence="11" id="KW-0325">Glycoprotein</keyword>
<comment type="function">
    <text evidence="14">Modulates negatively TGFB1 signaling in keratinocytes.</text>
</comment>
<dbReference type="InterPro" id="IPR013783">
    <property type="entry name" value="Ig-like_fold"/>
</dbReference>
<dbReference type="FunFam" id="2.60.40.1930:FF:000003">
    <property type="entry name" value="CD109 molecule"/>
    <property type="match status" value="1"/>
</dbReference>
<keyword evidence="7" id="KW-0722">Serine protease inhibitor</keyword>
<dbReference type="SMART" id="SM01359">
    <property type="entry name" value="A2M_N_2"/>
    <property type="match status" value="1"/>
</dbReference>
<keyword evidence="22" id="KW-1185">Reference proteome</keyword>
<evidence type="ECO:0000256" key="12">
    <source>
        <dbReference type="ARBA" id="ARBA00023248"/>
    </source>
</evidence>
<feature type="domain" description="Alpha-macroglobulin receptor-binding" evidence="21">
    <location>
        <begin position="1411"/>
        <end position="1495"/>
    </location>
</feature>
<dbReference type="InterPro" id="IPR019742">
    <property type="entry name" value="MacrogloblnA2_CS"/>
</dbReference>
<dbReference type="InterPro" id="IPR011625">
    <property type="entry name" value="A2M_N_BRD"/>
</dbReference>
<dbReference type="SUPFAM" id="SSF81296">
    <property type="entry name" value="E set domains"/>
    <property type="match status" value="1"/>
</dbReference>